<name>A0AAV7HHJ8_DENCH</name>
<dbReference type="AlphaFoldDB" id="A0AAV7HHJ8"/>
<comment type="caution">
    <text evidence="1">The sequence shown here is derived from an EMBL/GenBank/DDBJ whole genome shotgun (WGS) entry which is preliminary data.</text>
</comment>
<organism evidence="1 2">
    <name type="scientific">Dendrobium chrysotoxum</name>
    <name type="common">Orchid</name>
    <dbReference type="NCBI Taxonomy" id="161865"/>
    <lineage>
        <taxon>Eukaryota</taxon>
        <taxon>Viridiplantae</taxon>
        <taxon>Streptophyta</taxon>
        <taxon>Embryophyta</taxon>
        <taxon>Tracheophyta</taxon>
        <taxon>Spermatophyta</taxon>
        <taxon>Magnoliopsida</taxon>
        <taxon>Liliopsida</taxon>
        <taxon>Asparagales</taxon>
        <taxon>Orchidaceae</taxon>
        <taxon>Epidendroideae</taxon>
        <taxon>Malaxideae</taxon>
        <taxon>Dendrobiinae</taxon>
        <taxon>Dendrobium</taxon>
    </lineage>
</organism>
<dbReference type="Proteomes" id="UP000775213">
    <property type="component" value="Unassembled WGS sequence"/>
</dbReference>
<proteinExistence type="predicted"/>
<sequence>MAQGTGIPVHVRGELNTAFIGLEDEGGIKYGVPNSRSPLAHILYHLNLDTTNEPIGRASLSVGKAAELFDGCWGHTNGSDFEKKYMELTKGAADNYHQSWWKRNGVVLDEEIGALCVKHGL</sequence>
<protein>
    <submittedName>
        <fullName evidence="1">Uncharacterized protein</fullName>
    </submittedName>
</protein>
<evidence type="ECO:0000313" key="1">
    <source>
        <dbReference type="EMBL" id="KAH0467314.1"/>
    </source>
</evidence>
<accession>A0AAV7HHJ8</accession>
<reference evidence="1 2" key="1">
    <citation type="journal article" date="2021" name="Hortic Res">
        <title>Chromosome-scale assembly of the Dendrobium chrysotoxum genome enhances the understanding of orchid evolution.</title>
        <authorList>
            <person name="Zhang Y."/>
            <person name="Zhang G.Q."/>
            <person name="Zhang D."/>
            <person name="Liu X.D."/>
            <person name="Xu X.Y."/>
            <person name="Sun W.H."/>
            <person name="Yu X."/>
            <person name="Zhu X."/>
            <person name="Wang Z.W."/>
            <person name="Zhao X."/>
            <person name="Zhong W.Y."/>
            <person name="Chen H."/>
            <person name="Yin W.L."/>
            <person name="Huang T."/>
            <person name="Niu S.C."/>
            <person name="Liu Z.J."/>
        </authorList>
    </citation>
    <scope>NUCLEOTIDE SEQUENCE [LARGE SCALE GENOMIC DNA]</scope>
    <source>
        <strain evidence="1">Lindl</strain>
    </source>
</reference>
<dbReference type="EMBL" id="JAGFBR010000005">
    <property type="protein sequence ID" value="KAH0467314.1"/>
    <property type="molecule type" value="Genomic_DNA"/>
</dbReference>
<keyword evidence="2" id="KW-1185">Reference proteome</keyword>
<evidence type="ECO:0000313" key="2">
    <source>
        <dbReference type="Proteomes" id="UP000775213"/>
    </source>
</evidence>
<gene>
    <name evidence="1" type="ORF">IEQ34_004552</name>
</gene>